<keyword evidence="1" id="KW-0472">Membrane</keyword>
<protein>
    <recommendedName>
        <fullName evidence="4">DDE Tnp4 domain-containing protein</fullName>
    </recommendedName>
</protein>
<dbReference type="EMBL" id="JAIWYP010000002">
    <property type="protein sequence ID" value="KAH3863316.1"/>
    <property type="molecule type" value="Genomic_DNA"/>
</dbReference>
<reference evidence="2" key="1">
    <citation type="journal article" date="2019" name="bioRxiv">
        <title>The Genome of the Zebra Mussel, Dreissena polymorpha: A Resource for Invasive Species Research.</title>
        <authorList>
            <person name="McCartney M.A."/>
            <person name="Auch B."/>
            <person name="Kono T."/>
            <person name="Mallez S."/>
            <person name="Zhang Y."/>
            <person name="Obille A."/>
            <person name="Becker A."/>
            <person name="Abrahante J.E."/>
            <person name="Garbe J."/>
            <person name="Badalamenti J.P."/>
            <person name="Herman A."/>
            <person name="Mangelson H."/>
            <person name="Liachko I."/>
            <person name="Sullivan S."/>
            <person name="Sone E.D."/>
            <person name="Koren S."/>
            <person name="Silverstein K.A.T."/>
            <person name="Beckman K.B."/>
            <person name="Gohl D.M."/>
        </authorList>
    </citation>
    <scope>NUCLEOTIDE SEQUENCE</scope>
    <source>
        <strain evidence="2">Duluth1</strain>
        <tissue evidence="2">Whole animal</tissue>
    </source>
</reference>
<dbReference type="InterPro" id="IPR006912">
    <property type="entry name" value="Harbinger_derived_prot"/>
</dbReference>
<evidence type="ECO:0000313" key="2">
    <source>
        <dbReference type="EMBL" id="KAH3863316.1"/>
    </source>
</evidence>
<keyword evidence="1" id="KW-1133">Transmembrane helix</keyword>
<sequence>MFLRIQHYTCQEICLFCIEAMNICTICERNSTSAIHLRIDVERAIGLLKCKFRRLKYLNMLVELEMLLVIFACCVLHNFILLQESDTEPEVDTFDQIDIYAPEAVGNGQAHREAEEKRRAIALEL</sequence>
<proteinExistence type="predicted"/>
<gene>
    <name evidence="2" type="ORF">DPMN_026299</name>
</gene>
<accession>A0A9D4LSN8</accession>
<evidence type="ECO:0008006" key="4">
    <source>
        <dbReference type="Google" id="ProtNLM"/>
    </source>
</evidence>
<evidence type="ECO:0000313" key="3">
    <source>
        <dbReference type="Proteomes" id="UP000828390"/>
    </source>
</evidence>
<feature type="transmembrane region" description="Helical" evidence="1">
    <location>
        <begin position="57"/>
        <end position="80"/>
    </location>
</feature>
<comment type="caution">
    <text evidence="2">The sequence shown here is derived from an EMBL/GenBank/DDBJ whole genome shotgun (WGS) entry which is preliminary data.</text>
</comment>
<dbReference type="AlphaFoldDB" id="A0A9D4LSN8"/>
<dbReference type="Pfam" id="PF04827">
    <property type="entry name" value="Plant_tran"/>
    <property type="match status" value="1"/>
</dbReference>
<dbReference type="Proteomes" id="UP000828390">
    <property type="component" value="Unassembled WGS sequence"/>
</dbReference>
<organism evidence="2 3">
    <name type="scientific">Dreissena polymorpha</name>
    <name type="common">Zebra mussel</name>
    <name type="synonym">Mytilus polymorpha</name>
    <dbReference type="NCBI Taxonomy" id="45954"/>
    <lineage>
        <taxon>Eukaryota</taxon>
        <taxon>Metazoa</taxon>
        <taxon>Spiralia</taxon>
        <taxon>Lophotrochozoa</taxon>
        <taxon>Mollusca</taxon>
        <taxon>Bivalvia</taxon>
        <taxon>Autobranchia</taxon>
        <taxon>Heteroconchia</taxon>
        <taxon>Euheterodonta</taxon>
        <taxon>Imparidentia</taxon>
        <taxon>Neoheterodontei</taxon>
        <taxon>Myida</taxon>
        <taxon>Dreissenoidea</taxon>
        <taxon>Dreissenidae</taxon>
        <taxon>Dreissena</taxon>
    </lineage>
</organism>
<reference evidence="2" key="2">
    <citation type="submission" date="2020-11" db="EMBL/GenBank/DDBJ databases">
        <authorList>
            <person name="McCartney M.A."/>
            <person name="Auch B."/>
            <person name="Kono T."/>
            <person name="Mallez S."/>
            <person name="Becker A."/>
            <person name="Gohl D.M."/>
            <person name="Silverstein K.A.T."/>
            <person name="Koren S."/>
            <person name="Bechman K.B."/>
            <person name="Herman A."/>
            <person name="Abrahante J.E."/>
            <person name="Garbe J."/>
        </authorList>
    </citation>
    <scope>NUCLEOTIDE SEQUENCE</scope>
    <source>
        <strain evidence="2">Duluth1</strain>
        <tissue evidence="2">Whole animal</tissue>
    </source>
</reference>
<evidence type="ECO:0000256" key="1">
    <source>
        <dbReference type="SAM" id="Phobius"/>
    </source>
</evidence>
<keyword evidence="1" id="KW-0812">Transmembrane</keyword>
<keyword evidence="3" id="KW-1185">Reference proteome</keyword>
<name>A0A9D4LSN8_DREPO</name>